<dbReference type="Proteomes" id="UP000652681">
    <property type="component" value="Unassembled WGS sequence"/>
</dbReference>
<dbReference type="EMBL" id="JACVEL010000004">
    <property type="protein sequence ID" value="MBC9812368.1"/>
    <property type="molecule type" value="Genomic_DNA"/>
</dbReference>
<dbReference type="Pfam" id="PF18962">
    <property type="entry name" value="Por_Secre_tail"/>
    <property type="match status" value="1"/>
</dbReference>
<dbReference type="RefSeq" id="WP_216713956.1">
    <property type="nucleotide sequence ID" value="NZ_JACVEL010000004.1"/>
</dbReference>
<evidence type="ECO:0000256" key="1">
    <source>
        <dbReference type="ARBA" id="ARBA00022729"/>
    </source>
</evidence>
<evidence type="ECO:0000259" key="3">
    <source>
        <dbReference type="Pfam" id="PF18962"/>
    </source>
</evidence>
<accession>A0A8J6TZP3</accession>
<gene>
    <name evidence="4" type="ORF">H9Y05_07765</name>
</gene>
<keyword evidence="5" id="KW-1185">Reference proteome</keyword>
<evidence type="ECO:0000313" key="4">
    <source>
        <dbReference type="EMBL" id="MBC9812368.1"/>
    </source>
</evidence>
<dbReference type="InterPro" id="IPR025667">
    <property type="entry name" value="SprB_repeat"/>
</dbReference>
<proteinExistence type="predicted"/>
<dbReference type="Gene3D" id="2.60.40.740">
    <property type="match status" value="1"/>
</dbReference>
<dbReference type="InterPro" id="IPR026444">
    <property type="entry name" value="Secre_tail"/>
</dbReference>
<feature type="signal peptide" evidence="2">
    <location>
        <begin position="1"/>
        <end position="23"/>
    </location>
</feature>
<evidence type="ECO:0000256" key="2">
    <source>
        <dbReference type="SAM" id="SignalP"/>
    </source>
</evidence>
<keyword evidence="1 2" id="KW-0732">Signal</keyword>
<organism evidence="4 5">
    <name type="scientific">Taishania pollutisoli</name>
    <dbReference type="NCBI Taxonomy" id="2766479"/>
    <lineage>
        <taxon>Bacteria</taxon>
        <taxon>Pseudomonadati</taxon>
        <taxon>Bacteroidota</taxon>
        <taxon>Flavobacteriia</taxon>
        <taxon>Flavobacteriales</taxon>
        <taxon>Crocinitomicaceae</taxon>
        <taxon>Taishania</taxon>
    </lineage>
</organism>
<reference evidence="4" key="1">
    <citation type="submission" date="2020-09" db="EMBL/GenBank/DDBJ databases">
        <title>Taishania pollutisoli gen. nov., sp. nov., Isolated from Tetrabromobisphenol A-Contaminated Soil.</title>
        <authorList>
            <person name="Chen Q."/>
        </authorList>
    </citation>
    <scope>NUCLEOTIDE SEQUENCE</scope>
    <source>
        <strain evidence="4">CZZ-1</strain>
    </source>
</reference>
<feature type="domain" description="Secretion system C-terminal sorting" evidence="3">
    <location>
        <begin position="549"/>
        <end position="619"/>
    </location>
</feature>
<dbReference type="NCBIfam" id="TIGR04183">
    <property type="entry name" value="Por_Secre_tail"/>
    <property type="match status" value="1"/>
</dbReference>
<dbReference type="Pfam" id="PF13573">
    <property type="entry name" value="SprB"/>
    <property type="match status" value="2"/>
</dbReference>
<dbReference type="AlphaFoldDB" id="A0A8J6TZP3"/>
<evidence type="ECO:0000313" key="5">
    <source>
        <dbReference type="Proteomes" id="UP000652681"/>
    </source>
</evidence>
<name>A0A8J6TZP3_9FLAO</name>
<feature type="chain" id="PRO_5035319771" evidence="2">
    <location>
        <begin position="24"/>
        <end position="627"/>
    </location>
</feature>
<comment type="caution">
    <text evidence="4">The sequence shown here is derived from an EMBL/GenBank/DDBJ whole genome shotgun (WGS) entry which is preliminary data.</text>
</comment>
<protein>
    <submittedName>
        <fullName evidence="4">T9SS type A sorting domain-containing protein</fullName>
    </submittedName>
</protein>
<sequence length="627" mass="65850">MKQQLFKYLIFFVCSYATSEANAQTLFNPTAYSDWQSTPTHLFSTTPAAPGTTFSQFLFGSGNQFSTASDGIICGKWNSTSAAAAITDNRYFTFSVTSNSTTAAQIDSLSFILYKSSTSAPDSCILQYQSSATGDAFVPINSTVYVLSFAAQTNVPVLMIPSSPILVPASDSVVFRLVAWNATNTLAKLKIVNGTQVFGSSTPAISNSISAATIESTDPMCISAVQGDSIEVSFNASGTFNTGNTYSLQLSDASGSFSAPLTIGTINSSSNTGTITGFIPAGTASADYQLRIASTDPVVNGEETTQVTVHPGITIDGTVTQPTCPNGAGGISLIVNGGSGTLQYNWSNGDITQNVTNVNAGNYSITVTDAITCSAEQEFIIQSIQDFSVTDLIVPVSCHSGTDGSIQVAITGGTTPYSISWDGNGISQTGTSAADLSAGTYTVTVLDENNCLYTNTYTVSEPDAMTVSTALVHAACPGCNGSIELHVTGGTAPYSYVWNTGSDDQVLVDLPGEYCVEILDGNACQSDSCFTIVSTLGIGDKTDGTTPLIFPNPATDLVQIVFSAGDQGLKKEVRIFNAVGELIFEKTINPETEKLNINVRSWAQGTYTYQLITEKGTIESDRITVMH</sequence>